<dbReference type="Gene3D" id="1.10.10.2360">
    <property type="match status" value="2"/>
</dbReference>
<keyword evidence="3" id="KW-1185">Reference proteome</keyword>
<dbReference type="VEuPathDB" id="FungiDB:DIURU_005203"/>
<feature type="compositionally biased region" description="Polar residues" evidence="1">
    <location>
        <begin position="1143"/>
        <end position="1157"/>
    </location>
</feature>
<feature type="compositionally biased region" description="Low complexity" evidence="1">
    <location>
        <begin position="233"/>
        <end position="265"/>
    </location>
</feature>
<dbReference type="OrthoDB" id="3797628at2759"/>
<gene>
    <name evidence="2" type="ORF">DIURU_005203</name>
</gene>
<feature type="compositionally biased region" description="Low complexity" evidence="1">
    <location>
        <begin position="209"/>
        <end position="224"/>
    </location>
</feature>
<feature type="compositionally biased region" description="Polar residues" evidence="1">
    <location>
        <begin position="476"/>
        <end position="515"/>
    </location>
</feature>
<dbReference type="Proteomes" id="UP000449547">
    <property type="component" value="Unassembled WGS sequence"/>
</dbReference>
<feature type="compositionally biased region" description="Low complexity" evidence="1">
    <location>
        <begin position="16"/>
        <end position="63"/>
    </location>
</feature>
<organism evidence="2 3">
    <name type="scientific">Diutina rugosa</name>
    <name type="common">Yeast</name>
    <name type="synonym">Candida rugosa</name>
    <dbReference type="NCBI Taxonomy" id="5481"/>
    <lineage>
        <taxon>Eukaryota</taxon>
        <taxon>Fungi</taxon>
        <taxon>Dikarya</taxon>
        <taxon>Ascomycota</taxon>
        <taxon>Saccharomycotina</taxon>
        <taxon>Pichiomycetes</taxon>
        <taxon>Debaryomycetaceae</taxon>
        <taxon>Diutina</taxon>
    </lineage>
</organism>
<feature type="compositionally biased region" description="Low complexity" evidence="1">
    <location>
        <begin position="112"/>
        <end position="126"/>
    </location>
</feature>
<feature type="region of interest" description="Disordered" evidence="1">
    <location>
        <begin position="1079"/>
        <end position="1157"/>
    </location>
</feature>
<feature type="compositionally biased region" description="Low complexity" evidence="1">
    <location>
        <begin position="295"/>
        <end position="307"/>
    </location>
</feature>
<feature type="region of interest" description="Disordered" evidence="1">
    <location>
        <begin position="635"/>
        <end position="669"/>
    </location>
</feature>
<feature type="compositionally biased region" description="Polar residues" evidence="1">
    <location>
        <begin position="199"/>
        <end position="208"/>
    </location>
</feature>
<name>A0A642UE76_DIURU</name>
<feature type="compositionally biased region" description="Polar residues" evidence="1">
    <location>
        <begin position="414"/>
        <end position="428"/>
    </location>
</feature>
<feature type="region of interest" description="Disordered" evidence="1">
    <location>
        <begin position="553"/>
        <end position="599"/>
    </location>
</feature>
<sequence length="1157" mass="119544">MAHTPSPSVEGAQLKPATEPAPAPAASAASPVVTTQNSSIPAPSGTASGSTTSSSAPVAVASGKPQENQSDKEIAAPASSTLFSDPTRKYAFPAAKTASKETTKDADTIKASESTSSQSPSTPSSSDDNGESVDTLKQRLMDLQLKVEQLSGKHVEVTTTAVPSTKSQPQLATPSSTSVEKSTQPQPQLNTATPMGKSSKPQPQTDAGKTSTTTSIFTKKPTTPVDSANSVPTTEKSNSAKSSSANATATASAPEESATLASSSSGKEKPQTQSSILTMPAKPALNFESFDKKWGTSGVSSTSGSSTHNANAVKPSSSNATPTTAAKPSSSNATPTTAAKPSSSNATPTTAAKPSSSTSTPTTAAKPLSSDAASTAIAGAFATLGPLGKEKSQSQTASATSSANTSIFSKKSGEPQSQTKSATPSTTPRWDFSFKSVDFTKQLHPNSATAPANTSIPTNNQSQPGSAAPALKFNVFNKTSGSSFAPATTEKSNTAKPSSGNVTSTAAASEKSGTPWQLGKDKTWTPDNDKPQSQAESASLKLNFDVFKKTSSQPYLPKAAADTGNSKEKSGTSAGSSSTGSTTNAAKSSAANATSTAAATNATAASGSSKLFGGVSATATNASADDKPYAFLPFSSPPFAKKDQPKPSSSTSVPPTASQNERSGSSAAPFEDWRIDIHHKVTRHQPQTTVGNASAWAAWFSATRHLLTVYEQDVEAHYFCWSMLLDTIPKEYTRGRSEAGSIMMQAISLEHHLKKYDERVAEANKIRQVVDDVLSQNGDVGAVIKALEAHQRQTQGVPFASATNTFFDKVNNGFAPSSFIPWVATEGGTSRAVIEYHNICANPQYKHLSFEEIRLKDYQSNRVVNVSSGRNDFRAFVPWVEKESNNGLVEFHNICAIPGYKHLSFEELRLKDYEVGRGGKAEFIKQGTSNTTNASGKQRPSTFGTSSEPKPSGSGGIFGGNNNVFGQQKPQESSSASKSSATPGSNVFGQANSNVANVPVQGSSGTTTFSNQQKASSTTGVFGRNQTSSASTPGTQPTTSGAAKATMPQASSASTTANAQQKFGFFGTHQSTLAQDHQSFLSGGTSFGQQRSSATTSSNLPPATGSFFGPRSSIFGSPSPSPSSANTGSSQQPGNPNNSSQQKTQGSSGLFGQPKSQ</sequence>
<comment type="caution">
    <text evidence="2">The sequence shown here is derived from an EMBL/GenBank/DDBJ whole genome shotgun (WGS) entry which is preliminary data.</text>
</comment>
<evidence type="ECO:0000313" key="3">
    <source>
        <dbReference type="Proteomes" id="UP000449547"/>
    </source>
</evidence>
<protein>
    <submittedName>
        <fullName evidence="2">Uncharacterized protein</fullName>
    </submittedName>
</protein>
<feature type="compositionally biased region" description="Low complexity" evidence="1">
    <location>
        <begin position="314"/>
        <end position="371"/>
    </location>
</feature>
<reference evidence="2 3" key="1">
    <citation type="submission" date="2019-07" db="EMBL/GenBank/DDBJ databases">
        <title>Genome assembly of two rare yeast pathogens: Diutina rugosa and Trichomonascus ciferrii.</title>
        <authorList>
            <person name="Mixao V."/>
            <person name="Saus E."/>
            <person name="Hansen A."/>
            <person name="Lass-Flor C."/>
            <person name="Gabaldon T."/>
        </authorList>
    </citation>
    <scope>NUCLEOTIDE SEQUENCE [LARGE SCALE GENOMIC DNA]</scope>
    <source>
        <strain evidence="2 3">CBS 613</strain>
    </source>
</reference>
<feature type="compositionally biased region" description="Polar residues" evidence="1">
    <location>
        <begin position="926"/>
        <end position="949"/>
    </location>
</feature>
<feature type="compositionally biased region" description="Low complexity" evidence="1">
    <location>
        <begin position="1105"/>
        <end position="1142"/>
    </location>
</feature>
<feature type="compositionally biased region" description="Polar residues" evidence="1">
    <location>
        <begin position="1079"/>
        <end position="1101"/>
    </location>
</feature>
<dbReference type="RefSeq" id="XP_034009998.1">
    <property type="nucleotide sequence ID" value="XM_034158160.1"/>
</dbReference>
<feature type="region of interest" description="Disordered" evidence="1">
    <location>
        <begin position="386"/>
        <end position="538"/>
    </location>
</feature>
<dbReference type="OMA" id="YEGNEWS"/>
<dbReference type="EMBL" id="SWFT01000156">
    <property type="protein sequence ID" value="KAA8897487.1"/>
    <property type="molecule type" value="Genomic_DNA"/>
</dbReference>
<feature type="region of interest" description="Disordered" evidence="1">
    <location>
        <begin position="157"/>
        <end position="371"/>
    </location>
</feature>
<feature type="region of interest" description="Disordered" evidence="1">
    <location>
        <begin position="924"/>
        <end position="1056"/>
    </location>
</feature>
<feature type="compositionally biased region" description="Polar residues" evidence="1">
    <location>
        <begin position="157"/>
        <end position="193"/>
    </location>
</feature>
<feature type="compositionally biased region" description="Low complexity" evidence="1">
    <location>
        <begin position="571"/>
        <end position="599"/>
    </location>
</feature>
<dbReference type="AlphaFoldDB" id="A0A642UE76"/>
<feature type="compositionally biased region" description="Basic and acidic residues" evidence="1">
    <location>
        <begin position="519"/>
        <end position="530"/>
    </location>
</feature>
<feature type="compositionally biased region" description="Low complexity" evidence="1">
    <location>
        <begin position="393"/>
        <end position="406"/>
    </location>
</feature>
<feature type="region of interest" description="Disordered" evidence="1">
    <location>
        <begin position="1"/>
        <end position="140"/>
    </location>
</feature>
<dbReference type="GeneID" id="54783854"/>
<feature type="compositionally biased region" description="Low complexity" evidence="1">
    <location>
        <begin position="646"/>
        <end position="658"/>
    </location>
</feature>
<proteinExistence type="predicted"/>
<feature type="compositionally biased region" description="Basic and acidic residues" evidence="1">
    <location>
        <begin position="98"/>
        <end position="110"/>
    </location>
</feature>
<accession>A0A642UE76</accession>
<evidence type="ECO:0000313" key="2">
    <source>
        <dbReference type="EMBL" id="KAA8897487.1"/>
    </source>
</evidence>
<feature type="compositionally biased region" description="Polar residues" evidence="1">
    <location>
        <begin position="443"/>
        <end position="465"/>
    </location>
</feature>
<evidence type="ECO:0000256" key="1">
    <source>
        <dbReference type="SAM" id="MobiDB-lite"/>
    </source>
</evidence>
<feature type="compositionally biased region" description="Polar residues" evidence="1">
    <location>
        <begin position="982"/>
        <end position="1041"/>
    </location>
</feature>